<proteinExistence type="inferred from homology"/>
<evidence type="ECO:0000256" key="1">
    <source>
        <dbReference type="ARBA" id="ARBA00011069"/>
    </source>
</evidence>
<dbReference type="OrthoDB" id="6022at2759"/>
<comment type="similarity">
    <text evidence="1">Belongs to the CWC26 family.</text>
</comment>
<comment type="caution">
    <text evidence="4">The sequence shown here is derived from an EMBL/GenBank/DDBJ whole genome shotgun (WGS) entry which is preliminary data.</text>
</comment>
<dbReference type="AlphaFoldDB" id="A0A9D3NHH8"/>
<dbReference type="InterPro" id="IPR018609">
    <property type="entry name" value="Bud13"/>
</dbReference>
<sequence length="654" mass="75159">MAASKSAISASTAISKAEYLKRYLSNDEDGKRSKEKKVKKKRPKVVGRGMKIVDDDIDWRELAMNKEEKENRDEDEEEEAPVIAEIIDERPDEVKQLEVFRSSNKWKVLGATNDESQEVLHSETSSEVKGSRRTRHDSPDSSPVRRGRHDSPDISPKRKSRHDSPDISPKRKSRHDSPDISPKRKSRHDSPDISPKRKSRHDSPDISPKRKSRHDSPDISPKRKSRHDSPDISPKRKSRHDSPDISPKRKSRHDSPDISPKRKSRHDSPDISPKRKSRHDSPDISPKRKSRHDSPDLFPKRKSRHDSPDLSPKRKSRHDSPDLSPKRKSRRDSPDLSPPRHRADTKPRRHDSASPSPPRKTQKHHHKDSPQGAKSKPSSTGRDSDLSPARRRPNTRRDSDSDLSPPRKRAQGGRGYDSDLSPPRKRPQDKRGSDSDLSPPRRARAPDAQTGPQMLSGGAAGLVSSETLRKEQEEIRRREKLNRPLEEESRHAETIFRDKTGKKRDLESERVEQSRKAGEKAEKDEKYAQWGKGLAQRQMQEQNVADALREAQKPLARHIDDEDLDKMLREQEREGDPMAALLRKKKEKNAKTKGIKDHPRYRGPPPPPNRFNIMPGYRWDGVDRSNGFEQKRFTRMADKKASQEEAYKWSVEDM</sequence>
<protein>
    <recommendedName>
        <fullName evidence="2">BUD13 homolog</fullName>
    </recommendedName>
</protein>
<feature type="compositionally biased region" description="Basic residues" evidence="3">
    <location>
        <begin position="582"/>
        <end position="593"/>
    </location>
</feature>
<feature type="region of interest" description="Disordered" evidence="3">
    <location>
        <begin position="25"/>
        <end position="47"/>
    </location>
</feature>
<feature type="compositionally biased region" description="Basic and acidic residues" evidence="3">
    <location>
        <begin position="341"/>
        <end position="352"/>
    </location>
</feature>
<dbReference type="InterPro" id="IPR051112">
    <property type="entry name" value="CWC26_splicing_factor"/>
</dbReference>
<evidence type="ECO:0000256" key="2">
    <source>
        <dbReference type="ARBA" id="ARBA00014454"/>
    </source>
</evidence>
<organism evidence="4 5">
    <name type="scientific">Hemibagrus wyckioides</name>
    <dbReference type="NCBI Taxonomy" id="337641"/>
    <lineage>
        <taxon>Eukaryota</taxon>
        <taxon>Metazoa</taxon>
        <taxon>Chordata</taxon>
        <taxon>Craniata</taxon>
        <taxon>Vertebrata</taxon>
        <taxon>Euteleostomi</taxon>
        <taxon>Actinopterygii</taxon>
        <taxon>Neopterygii</taxon>
        <taxon>Teleostei</taxon>
        <taxon>Ostariophysi</taxon>
        <taxon>Siluriformes</taxon>
        <taxon>Bagridae</taxon>
        <taxon>Hemibagrus</taxon>
    </lineage>
</organism>
<dbReference type="PANTHER" id="PTHR31809">
    <property type="entry name" value="BUD13 HOMOLOG"/>
    <property type="match status" value="1"/>
</dbReference>
<dbReference type="Pfam" id="PF09736">
    <property type="entry name" value="Bud13"/>
    <property type="match status" value="1"/>
</dbReference>
<feature type="compositionally biased region" description="Basic residues" evidence="3">
    <location>
        <begin position="33"/>
        <end position="45"/>
    </location>
</feature>
<evidence type="ECO:0000256" key="3">
    <source>
        <dbReference type="SAM" id="MobiDB-lite"/>
    </source>
</evidence>
<gene>
    <name evidence="4" type="ORF">KOW79_015520</name>
</gene>
<feature type="compositionally biased region" description="Basic and acidic residues" evidence="3">
    <location>
        <begin position="149"/>
        <end position="325"/>
    </location>
</feature>
<reference evidence="4 5" key="1">
    <citation type="submission" date="2021-06" db="EMBL/GenBank/DDBJ databases">
        <title>Chromosome-level genome assembly of the red-tail catfish (Hemibagrus wyckioides).</title>
        <authorList>
            <person name="Shao F."/>
        </authorList>
    </citation>
    <scope>NUCLEOTIDE SEQUENCE [LARGE SCALE GENOMIC DNA]</scope>
    <source>
        <strain evidence="4">EC202008001</strain>
        <tissue evidence="4">Blood</tissue>
    </source>
</reference>
<dbReference type="GO" id="GO:0000398">
    <property type="term" value="P:mRNA splicing, via spliceosome"/>
    <property type="evidence" value="ECO:0007669"/>
    <property type="project" value="TreeGrafter"/>
</dbReference>
<evidence type="ECO:0000313" key="4">
    <source>
        <dbReference type="EMBL" id="KAG7321105.1"/>
    </source>
</evidence>
<feature type="compositionally biased region" description="Basic and acidic residues" evidence="3">
    <location>
        <begin position="118"/>
        <end position="130"/>
    </location>
</feature>
<dbReference type="GO" id="GO:0003723">
    <property type="term" value="F:RNA binding"/>
    <property type="evidence" value="ECO:0007669"/>
    <property type="project" value="TreeGrafter"/>
</dbReference>
<evidence type="ECO:0000313" key="5">
    <source>
        <dbReference type="Proteomes" id="UP000824219"/>
    </source>
</evidence>
<feature type="region of interest" description="Disordered" evidence="3">
    <location>
        <begin position="571"/>
        <end position="618"/>
    </location>
</feature>
<dbReference type="GO" id="GO:0070274">
    <property type="term" value="C:RES complex"/>
    <property type="evidence" value="ECO:0007669"/>
    <property type="project" value="TreeGrafter"/>
</dbReference>
<accession>A0A9D3NHH8</accession>
<dbReference type="Proteomes" id="UP000824219">
    <property type="component" value="Linkage Group LG18"/>
</dbReference>
<feature type="compositionally biased region" description="Basic and acidic residues" evidence="3">
    <location>
        <begin position="467"/>
        <end position="527"/>
    </location>
</feature>
<feature type="region of interest" description="Disordered" evidence="3">
    <location>
        <begin position="102"/>
        <end position="528"/>
    </location>
</feature>
<name>A0A9D3NHH8_9TELE</name>
<feature type="region of interest" description="Disordered" evidence="3">
    <location>
        <begin position="65"/>
        <end position="87"/>
    </location>
</feature>
<dbReference type="GO" id="GO:0005684">
    <property type="term" value="C:U2-type spliceosomal complex"/>
    <property type="evidence" value="ECO:0007669"/>
    <property type="project" value="TreeGrafter"/>
</dbReference>
<dbReference type="PANTHER" id="PTHR31809:SF0">
    <property type="entry name" value="BUD13 HOMOLOG"/>
    <property type="match status" value="1"/>
</dbReference>
<dbReference type="EMBL" id="JAHKSW010000018">
    <property type="protein sequence ID" value="KAG7321105.1"/>
    <property type="molecule type" value="Genomic_DNA"/>
</dbReference>
<feature type="region of interest" description="Disordered" evidence="3">
    <location>
        <begin position="635"/>
        <end position="654"/>
    </location>
</feature>
<keyword evidence="5" id="KW-1185">Reference proteome</keyword>